<dbReference type="InterPro" id="IPR007110">
    <property type="entry name" value="Ig-like_dom"/>
</dbReference>
<dbReference type="SUPFAM" id="SSF48726">
    <property type="entry name" value="Immunoglobulin"/>
    <property type="match status" value="1"/>
</dbReference>
<dbReference type="InterPro" id="IPR036179">
    <property type="entry name" value="Ig-like_dom_sf"/>
</dbReference>
<dbReference type="PROSITE" id="PS50835">
    <property type="entry name" value="IG_LIKE"/>
    <property type="match status" value="1"/>
</dbReference>
<name>A0A4W3GRH7_CALMI</name>
<dbReference type="InParanoid" id="A0A4W3GRH7"/>
<protein>
    <recommendedName>
        <fullName evidence="6">Ig-like domain-containing protein</fullName>
    </recommendedName>
</protein>
<dbReference type="GO" id="GO:0042101">
    <property type="term" value="C:T cell receptor complex"/>
    <property type="evidence" value="ECO:0007669"/>
    <property type="project" value="UniProtKB-KW"/>
</dbReference>
<reference evidence="8" key="1">
    <citation type="journal article" date="2006" name="Science">
        <title>Ancient noncoding elements conserved in the human genome.</title>
        <authorList>
            <person name="Venkatesh B."/>
            <person name="Kirkness E.F."/>
            <person name="Loh Y.H."/>
            <person name="Halpern A.L."/>
            <person name="Lee A.P."/>
            <person name="Johnson J."/>
            <person name="Dandona N."/>
            <person name="Viswanathan L.D."/>
            <person name="Tay A."/>
            <person name="Venter J.C."/>
            <person name="Strausberg R.L."/>
            <person name="Brenner S."/>
        </authorList>
    </citation>
    <scope>NUCLEOTIDE SEQUENCE [LARGE SCALE GENOMIC DNA]</scope>
</reference>
<evidence type="ECO:0000256" key="4">
    <source>
        <dbReference type="ARBA" id="ARBA00023319"/>
    </source>
</evidence>
<feature type="domain" description="Ig-like" evidence="6">
    <location>
        <begin position="1"/>
        <end position="129"/>
    </location>
</feature>
<keyword evidence="1" id="KW-0732">Signal</keyword>
<dbReference type="Gene3D" id="2.60.40.10">
    <property type="entry name" value="Immunoglobulins"/>
    <property type="match status" value="1"/>
</dbReference>
<evidence type="ECO:0000256" key="2">
    <source>
        <dbReference type="ARBA" id="ARBA00023130"/>
    </source>
</evidence>
<dbReference type="GeneTree" id="ENSGT00970000196777"/>
<keyword evidence="5" id="KW-0391">Immunity</keyword>
<organism evidence="7 8">
    <name type="scientific">Callorhinchus milii</name>
    <name type="common">Ghost shark</name>
    <dbReference type="NCBI Taxonomy" id="7868"/>
    <lineage>
        <taxon>Eukaryota</taxon>
        <taxon>Metazoa</taxon>
        <taxon>Chordata</taxon>
        <taxon>Craniata</taxon>
        <taxon>Vertebrata</taxon>
        <taxon>Chondrichthyes</taxon>
        <taxon>Holocephali</taxon>
        <taxon>Chimaeriformes</taxon>
        <taxon>Callorhinchidae</taxon>
        <taxon>Callorhinchus</taxon>
    </lineage>
</organism>
<keyword evidence="3" id="KW-0675">Receptor</keyword>
<dbReference type="Proteomes" id="UP000314986">
    <property type="component" value="Unassembled WGS sequence"/>
</dbReference>
<evidence type="ECO:0000313" key="7">
    <source>
        <dbReference type="Ensembl" id="ENSCMIP00000006166.1"/>
    </source>
</evidence>
<dbReference type="PANTHER" id="PTHR19367">
    <property type="entry name" value="T-CELL RECEPTOR ALPHA CHAIN V REGION"/>
    <property type="match status" value="1"/>
</dbReference>
<evidence type="ECO:0000256" key="5">
    <source>
        <dbReference type="ARBA" id="ARBA00043266"/>
    </source>
</evidence>
<proteinExistence type="predicted"/>
<evidence type="ECO:0000256" key="1">
    <source>
        <dbReference type="ARBA" id="ARBA00022729"/>
    </source>
</evidence>
<dbReference type="Pfam" id="PF07686">
    <property type="entry name" value="V-set"/>
    <property type="match status" value="1"/>
</dbReference>
<evidence type="ECO:0000259" key="6">
    <source>
        <dbReference type="PROSITE" id="PS50835"/>
    </source>
</evidence>
<evidence type="ECO:0000256" key="3">
    <source>
        <dbReference type="ARBA" id="ARBA00023170"/>
    </source>
</evidence>
<dbReference type="Ensembl" id="ENSCMIT00000006372.1">
    <property type="protein sequence ID" value="ENSCMIP00000006166.1"/>
    <property type="gene ID" value="ENSCMIG00000003551.1"/>
</dbReference>
<dbReference type="InterPro" id="IPR013106">
    <property type="entry name" value="Ig_V-set"/>
</dbReference>
<keyword evidence="8" id="KW-1185">Reference proteome</keyword>
<sequence length="130" mass="14712">GTLLCAIGCQVVFSQNIHSIHFTVYSAMYCETLEDAKMLTLESNYATSLSSYCLDWYRQLPENKLEYILQSCTDSFEHKASFAKTGFSDELQTSRKSNKLTISQLELSDAAVYYCAFRATVMETSHSLVQ</sequence>
<reference evidence="7" key="4">
    <citation type="submission" date="2025-08" db="UniProtKB">
        <authorList>
            <consortium name="Ensembl"/>
        </authorList>
    </citation>
    <scope>IDENTIFICATION</scope>
</reference>
<keyword evidence="4" id="KW-0393">Immunoglobulin domain</keyword>
<evidence type="ECO:0000313" key="8">
    <source>
        <dbReference type="Proteomes" id="UP000314986"/>
    </source>
</evidence>
<keyword evidence="5" id="KW-1279">T cell receptor</keyword>
<dbReference type="GO" id="GO:0002250">
    <property type="term" value="P:adaptive immune response"/>
    <property type="evidence" value="ECO:0007669"/>
    <property type="project" value="UniProtKB-KW"/>
</dbReference>
<accession>A0A4W3GRH7</accession>
<dbReference type="InterPro" id="IPR013783">
    <property type="entry name" value="Ig-like_fold"/>
</dbReference>
<reference evidence="7" key="5">
    <citation type="submission" date="2025-09" db="UniProtKB">
        <authorList>
            <consortium name="Ensembl"/>
        </authorList>
    </citation>
    <scope>IDENTIFICATION</scope>
</reference>
<reference evidence="8" key="2">
    <citation type="journal article" date="2007" name="PLoS Biol.">
        <title>Survey sequencing and comparative analysis of the elephant shark (Callorhinchus milii) genome.</title>
        <authorList>
            <person name="Venkatesh B."/>
            <person name="Kirkness E.F."/>
            <person name="Loh Y.H."/>
            <person name="Halpern A.L."/>
            <person name="Lee A.P."/>
            <person name="Johnson J."/>
            <person name="Dandona N."/>
            <person name="Viswanathan L.D."/>
            <person name="Tay A."/>
            <person name="Venter J.C."/>
            <person name="Strausberg R.L."/>
            <person name="Brenner S."/>
        </authorList>
    </citation>
    <scope>NUCLEOTIDE SEQUENCE [LARGE SCALE GENOMIC DNA]</scope>
</reference>
<dbReference type="InterPro" id="IPR051287">
    <property type="entry name" value="TCR_variable_region"/>
</dbReference>
<dbReference type="PANTHER" id="PTHR19367:SF45">
    <property type="entry name" value="IG-LIKE DOMAIN-CONTAINING PROTEIN"/>
    <property type="match status" value="1"/>
</dbReference>
<reference evidence="8" key="3">
    <citation type="journal article" date="2014" name="Nature">
        <title>Elephant shark genome provides unique insights into gnathostome evolution.</title>
        <authorList>
            <consortium name="International Elephant Shark Genome Sequencing Consortium"/>
            <person name="Venkatesh B."/>
            <person name="Lee A.P."/>
            <person name="Ravi V."/>
            <person name="Maurya A.K."/>
            <person name="Lian M.M."/>
            <person name="Swann J.B."/>
            <person name="Ohta Y."/>
            <person name="Flajnik M.F."/>
            <person name="Sutoh Y."/>
            <person name="Kasahara M."/>
            <person name="Hoon S."/>
            <person name="Gangu V."/>
            <person name="Roy S.W."/>
            <person name="Irimia M."/>
            <person name="Korzh V."/>
            <person name="Kondrychyn I."/>
            <person name="Lim Z.W."/>
            <person name="Tay B.H."/>
            <person name="Tohari S."/>
            <person name="Kong K.W."/>
            <person name="Ho S."/>
            <person name="Lorente-Galdos B."/>
            <person name="Quilez J."/>
            <person name="Marques-Bonet T."/>
            <person name="Raney B.J."/>
            <person name="Ingham P.W."/>
            <person name="Tay A."/>
            <person name="Hillier L.W."/>
            <person name="Minx P."/>
            <person name="Boehm T."/>
            <person name="Wilson R.K."/>
            <person name="Brenner S."/>
            <person name="Warren W.C."/>
        </authorList>
    </citation>
    <scope>NUCLEOTIDE SEQUENCE [LARGE SCALE GENOMIC DNA]</scope>
</reference>
<dbReference type="AlphaFoldDB" id="A0A4W3GRH7"/>
<keyword evidence="2" id="KW-1064">Adaptive immunity</keyword>